<evidence type="ECO:0000256" key="2">
    <source>
        <dbReference type="SAM" id="SignalP"/>
    </source>
</evidence>
<protein>
    <recommendedName>
        <fullName evidence="5">Secreted protein</fullName>
    </recommendedName>
</protein>
<evidence type="ECO:0000313" key="4">
    <source>
        <dbReference type="Proteomes" id="UP001230156"/>
    </source>
</evidence>
<dbReference type="Proteomes" id="UP001230156">
    <property type="component" value="Unassembled WGS sequence"/>
</dbReference>
<dbReference type="EMBL" id="JAUYVI010000003">
    <property type="protein sequence ID" value="MDQ7248163.1"/>
    <property type="molecule type" value="Genomic_DNA"/>
</dbReference>
<reference evidence="4" key="1">
    <citation type="submission" date="2023-08" db="EMBL/GenBank/DDBJ databases">
        <title>Rhodospirillaceae gen. nov., a novel taxon isolated from the Yangtze River Yuezi River estuary sludge.</title>
        <authorList>
            <person name="Ruan L."/>
        </authorList>
    </citation>
    <scope>NUCLEOTIDE SEQUENCE [LARGE SCALE GENOMIC DNA]</scope>
    <source>
        <strain evidence="4">R-7</strain>
    </source>
</reference>
<evidence type="ECO:0008006" key="5">
    <source>
        <dbReference type="Google" id="ProtNLM"/>
    </source>
</evidence>
<feature type="chain" id="PRO_5046748502" description="Secreted protein" evidence="2">
    <location>
        <begin position="25"/>
        <end position="66"/>
    </location>
</feature>
<evidence type="ECO:0000256" key="1">
    <source>
        <dbReference type="SAM" id="MobiDB-lite"/>
    </source>
</evidence>
<keyword evidence="4" id="KW-1185">Reference proteome</keyword>
<feature type="compositionally biased region" description="Polar residues" evidence="1">
    <location>
        <begin position="31"/>
        <end position="45"/>
    </location>
</feature>
<keyword evidence="2" id="KW-0732">Signal</keyword>
<sequence>MNTVVTGGTGLILFCLLMSSVLLAACQQPSSTATGQSYASQQNKGGDQDMGRQRRCCHRAGQTGAK</sequence>
<feature type="region of interest" description="Disordered" evidence="1">
    <location>
        <begin position="31"/>
        <end position="66"/>
    </location>
</feature>
<organism evidence="3 4">
    <name type="scientific">Dongia sedimenti</name>
    <dbReference type="NCBI Taxonomy" id="3064282"/>
    <lineage>
        <taxon>Bacteria</taxon>
        <taxon>Pseudomonadati</taxon>
        <taxon>Pseudomonadota</taxon>
        <taxon>Alphaproteobacteria</taxon>
        <taxon>Rhodospirillales</taxon>
        <taxon>Dongiaceae</taxon>
        <taxon>Dongia</taxon>
    </lineage>
</organism>
<comment type="caution">
    <text evidence="3">The sequence shown here is derived from an EMBL/GenBank/DDBJ whole genome shotgun (WGS) entry which is preliminary data.</text>
</comment>
<name>A0ABU0YKA7_9PROT</name>
<feature type="signal peptide" evidence="2">
    <location>
        <begin position="1"/>
        <end position="24"/>
    </location>
</feature>
<evidence type="ECO:0000313" key="3">
    <source>
        <dbReference type="EMBL" id="MDQ7248163.1"/>
    </source>
</evidence>
<accession>A0ABU0YKA7</accession>
<dbReference type="RefSeq" id="WP_379955609.1">
    <property type="nucleotide sequence ID" value="NZ_JAUYVI010000003.1"/>
</dbReference>
<proteinExistence type="predicted"/>
<gene>
    <name evidence="3" type="ORF">Q8A70_10830</name>
</gene>